<evidence type="ECO:0000313" key="3">
    <source>
        <dbReference type="Proteomes" id="UP000252530"/>
    </source>
</evidence>
<name>A0A366K8U0_9BIFI</name>
<comment type="caution">
    <text evidence="2">The sequence shown here is derived from an EMBL/GenBank/DDBJ whole genome shotgun (WGS) entry which is preliminary data.</text>
</comment>
<dbReference type="EMBL" id="PDCG01000002">
    <property type="protein sequence ID" value="RBP98160.1"/>
    <property type="molecule type" value="Genomic_DNA"/>
</dbReference>
<dbReference type="AlphaFoldDB" id="A0A366K8U0"/>
<dbReference type="NCBIfam" id="TIGR01550">
    <property type="entry name" value="DOC_P1"/>
    <property type="match status" value="1"/>
</dbReference>
<feature type="domain" description="Fido" evidence="1">
    <location>
        <begin position="72"/>
        <end position="201"/>
    </location>
</feature>
<dbReference type="Proteomes" id="UP000252530">
    <property type="component" value="Unassembled WGS sequence"/>
</dbReference>
<organism evidence="2 3">
    <name type="scientific">Bifidobacterium aemilianum</name>
    <dbReference type="NCBI Taxonomy" id="2493120"/>
    <lineage>
        <taxon>Bacteria</taxon>
        <taxon>Bacillati</taxon>
        <taxon>Actinomycetota</taxon>
        <taxon>Actinomycetes</taxon>
        <taxon>Bifidobacteriales</taxon>
        <taxon>Bifidobacteriaceae</taxon>
        <taxon>Bifidobacterium</taxon>
    </lineage>
</organism>
<keyword evidence="3" id="KW-1185">Reference proteome</keyword>
<dbReference type="OrthoDB" id="9802752at2"/>
<evidence type="ECO:0000259" key="1">
    <source>
        <dbReference type="PROSITE" id="PS51459"/>
    </source>
</evidence>
<protein>
    <submittedName>
        <fullName evidence="2">Death-on-curing family protein</fullName>
    </submittedName>
</protein>
<dbReference type="PANTHER" id="PTHR39426:SF1">
    <property type="entry name" value="HOMOLOGY TO DEATH-ON-CURING PROTEIN OF PHAGE P1"/>
    <property type="match status" value="1"/>
</dbReference>
<accession>A0A366K8U0</accession>
<dbReference type="PROSITE" id="PS51459">
    <property type="entry name" value="FIDO"/>
    <property type="match status" value="1"/>
</dbReference>
<dbReference type="InterPro" id="IPR036597">
    <property type="entry name" value="Fido-like_dom_sf"/>
</dbReference>
<gene>
    <name evidence="2" type="ORF">CRD60_03165</name>
</gene>
<dbReference type="Pfam" id="PF02661">
    <property type="entry name" value="Fic"/>
    <property type="match status" value="1"/>
</dbReference>
<dbReference type="RefSeq" id="WP_113859844.1">
    <property type="nucleotide sequence ID" value="NZ_PDCG01000002.1"/>
</dbReference>
<dbReference type="GO" id="GO:0016301">
    <property type="term" value="F:kinase activity"/>
    <property type="evidence" value="ECO:0007669"/>
    <property type="project" value="InterPro"/>
</dbReference>
<reference evidence="2 3" key="1">
    <citation type="submission" date="2017-10" db="EMBL/GenBank/DDBJ databases">
        <title>Bifidobacterium xylocopum sp. nov. and Bifidobacterium aemilianum sp. nov., from the carpenter bee (Xylocopa violacea) digestive tract.</title>
        <authorList>
            <person name="Alberoni D."/>
            <person name="Baffoni L."/>
            <person name="Di Gioia D."/>
            <person name="Gaggia F."/>
            <person name="Biavati B."/>
        </authorList>
    </citation>
    <scope>NUCLEOTIDE SEQUENCE [LARGE SCALE GENOMIC DNA]</scope>
    <source>
        <strain evidence="2 3">XV10</strain>
    </source>
</reference>
<dbReference type="InterPro" id="IPR053737">
    <property type="entry name" value="Type_II_TA_Toxin"/>
</dbReference>
<dbReference type="InterPro" id="IPR003812">
    <property type="entry name" value="Fido"/>
</dbReference>
<dbReference type="PANTHER" id="PTHR39426">
    <property type="entry name" value="HOMOLOGY TO DEATH-ON-CURING PROTEIN OF PHAGE P1"/>
    <property type="match status" value="1"/>
</dbReference>
<sequence length="213" mass="23094">MGSASQPGRKPKLNPYRNVLQAWIPGQLGDRDQLLETIASHDPVSSQIVSASADWSDLAPALELDREQDFLAFVQSVLDTHMAEMTATGGYAIEKGDEADRVQSVVASTFLSSFGRSPADRFADIFEQAAAFAAYLVRDHPFGDGNKRTAIRIALALIAMRGVELDIDDSPDPGHNALYGWVEDLVSKSLDAEGLAARLRQAGRVVSRRPDQA</sequence>
<dbReference type="SUPFAM" id="SSF140931">
    <property type="entry name" value="Fic-like"/>
    <property type="match status" value="1"/>
</dbReference>
<proteinExistence type="predicted"/>
<dbReference type="InterPro" id="IPR006440">
    <property type="entry name" value="Doc"/>
</dbReference>
<evidence type="ECO:0000313" key="2">
    <source>
        <dbReference type="EMBL" id="RBP98160.1"/>
    </source>
</evidence>
<dbReference type="Gene3D" id="1.20.120.1870">
    <property type="entry name" value="Fic/DOC protein, Fido domain"/>
    <property type="match status" value="1"/>
</dbReference>